<proteinExistence type="predicted"/>
<keyword evidence="3" id="KW-1185">Reference proteome</keyword>
<sequence length="60" mass="6007">MVVATALAGCGRRGSLEPPGTPEPAAAPGGLGAVPLGAPEPRRPAPTPAPDRPFLLDWLL</sequence>
<accession>A0A931HZV2</accession>
<organism evidence="2 3">
    <name type="scientific">Methylobrevis albus</name>
    <dbReference type="NCBI Taxonomy" id="2793297"/>
    <lineage>
        <taxon>Bacteria</taxon>
        <taxon>Pseudomonadati</taxon>
        <taxon>Pseudomonadota</taxon>
        <taxon>Alphaproteobacteria</taxon>
        <taxon>Hyphomicrobiales</taxon>
        <taxon>Pleomorphomonadaceae</taxon>
        <taxon>Methylobrevis</taxon>
    </lineage>
</organism>
<dbReference type="Proteomes" id="UP000631694">
    <property type="component" value="Unassembled WGS sequence"/>
</dbReference>
<evidence type="ECO:0008006" key="4">
    <source>
        <dbReference type="Google" id="ProtNLM"/>
    </source>
</evidence>
<dbReference type="AlphaFoldDB" id="A0A931HZV2"/>
<dbReference type="EMBL" id="JADZLT010000036">
    <property type="protein sequence ID" value="MBH0236413.1"/>
    <property type="molecule type" value="Genomic_DNA"/>
</dbReference>
<gene>
    <name evidence="2" type="ORF">I5731_01135</name>
</gene>
<protein>
    <recommendedName>
        <fullName evidence="4">Lipoprotein</fullName>
    </recommendedName>
</protein>
<evidence type="ECO:0000256" key="1">
    <source>
        <dbReference type="SAM" id="MobiDB-lite"/>
    </source>
</evidence>
<feature type="compositionally biased region" description="Low complexity" evidence="1">
    <location>
        <begin position="23"/>
        <end position="39"/>
    </location>
</feature>
<comment type="caution">
    <text evidence="2">The sequence shown here is derived from an EMBL/GenBank/DDBJ whole genome shotgun (WGS) entry which is preliminary data.</text>
</comment>
<dbReference type="RefSeq" id="WP_197309508.1">
    <property type="nucleotide sequence ID" value="NZ_JADZLT010000036.1"/>
</dbReference>
<name>A0A931HZV2_9HYPH</name>
<reference evidence="2" key="1">
    <citation type="submission" date="2020-12" db="EMBL/GenBank/DDBJ databases">
        <title>Methylobrevis albus sp. nov., isolated from fresh water lack sediment.</title>
        <authorList>
            <person name="Zou Q."/>
        </authorList>
    </citation>
    <scope>NUCLEOTIDE SEQUENCE</scope>
    <source>
        <strain evidence="2">L22</strain>
    </source>
</reference>
<evidence type="ECO:0000313" key="3">
    <source>
        <dbReference type="Proteomes" id="UP000631694"/>
    </source>
</evidence>
<feature type="region of interest" description="Disordered" evidence="1">
    <location>
        <begin position="1"/>
        <end position="56"/>
    </location>
</feature>
<evidence type="ECO:0000313" key="2">
    <source>
        <dbReference type="EMBL" id="MBH0236413.1"/>
    </source>
</evidence>